<dbReference type="GO" id="GO:0050418">
    <property type="term" value="F:hydroxylamine reductase activity"/>
    <property type="evidence" value="ECO:0007669"/>
    <property type="project" value="TreeGrafter"/>
</dbReference>
<dbReference type="Gene3D" id="3.40.50.2030">
    <property type="match status" value="2"/>
</dbReference>
<accession>A0A1T4R4Y0</accession>
<dbReference type="GO" id="GO:0016151">
    <property type="term" value="F:nickel cation binding"/>
    <property type="evidence" value="ECO:0007669"/>
    <property type="project" value="InterPro"/>
</dbReference>
<dbReference type="PANTHER" id="PTHR30109">
    <property type="entry name" value="HYDROXYLAMINE REDUCTASE"/>
    <property type="match status" value="1"/>
</dbReference>
<feature type="binding site" evidence="10">
    <location>
        <position position="74"/>
    </location>
    <ligand>
        <name>[4Fe-4S] cluster</name>
        <dbReference type="ChEBI" id="CHEBI:49883"/>
        <label>2</label>
    </ligand>
</feature>
<dbReference type="InterPro" id="IPR016101">
    <property type="entry name" value="CO_DH_a-bundle"/>
</dbReference>
<dbReference type="InterPro" id="IPR004137">
    <property type="entry name" value="HCP/CODH"/>
</dbReference>
<feature type="binding site" evidence="10">
    <location>
        <position position="43"/>
    </location>
    <ligand>
        <name>[4Fe-4S] cluster</name>
        <dbReference type="ChEBI" id="CHEBI:49883"/>
        <label>1</label>
        <note>ligand shared between dimeric partners</note>
    </ligand>
</feature>
<feature type="binding site" evidence="10">
    <location>
        <position position="60"/>
    </location>
    <ligand>
        <name>[4Fe-4S] cluster</name>
        <dbReference type="ChEBI" id="CHEBI:49883"/>
        <label>2</label>
    </ligand>
</feature>
<feature type="binding site" evidence="10">
    <location>
        <position position="337"/>
    </location>
    <ligand>
        <name>[Ni-4Fe-4S] cluster</name>
        <dbReference type="ChEBI" id="CHEBI:47739"/>
    </ligand>
</feature>
<keyword evidence="5 9" id="KW-0560">Oxidoreductase</keyword>
<keyword evidence="4 9" id="KW-0479">Metal-binding</keyword>
<dbReference type="EMBL" id="FUXM01000025">
    <property type="protein sequence ID" value="SKA11110.1"/>
    <property type="molecule type" value="Genomic_DNA"/>
</dbReference>
<organism evidence="11 12">
    <name type="scientific">Carboxydocella sporoproducens DSM 16521</name>
    <dbReference type="NCBI Taxonomy" id="1121270"/>
    <lineage>
        <taxon>Bacteria</taxon>
        <taxon>Bacillati</taxon>
        <taxon>Bacillota</taxon>
        <taxon>Clostridia</taxon>
        <taxon>Eubacteriales</taxon>
        <taxon>Clostridiales Family XVI. Incertae Sedis</taxon>
        <taxon>Carboxydocella</taxon>
    </lineage>
</organism>
<evidence type="ECO:0000313" key="11">
    <source>
        <dbReference type="EMBL" id="SKA11110.1"/>
    </source>
</evidence>
<feature type="binding site" evidence="10">
    <location>
        <position position="51"/>
    </location>
    <ligand>
        <name>[4Fe-4S] cluster</name>
        <dbReference type="ChEBI" id="CHEBI:49883"/>
        <label>1</label>
        <note>ligand shared between dimeric partners</note>
    </ligand>
</feature>
<dbReference type="GO" id="GO:0006091">
    <property type="term" value="P:generation of precursor metabolites and energy"/>
    <property type="evidence" value="ECO:0007669"/>
    <property type="project" value="InterPro"/>
</dbReference>
<dbReference type="PANTHER" id="PTHR30109:SF4">
    <property type="entry name" value="CARBON MONOXIDE DEHYDROGENASE"/>
    <property type="match status" value="1"/>
</dbReference>
<dbReference type="GO" id="GO:0051539">
    <property type="term" value="F:4 iron, 4 sulfur cluster binding"/>
    <property type="evidence" value="ECO:0007669"/>
    <property type="project" value="UniProtKB-UniRule"/>
</dbReference>
<proteinExistence type="predicted"/>
<dbReference type="Gene3D" id="1.20.1270.30">
    <property type="match status" value="1"/>
</dbReference>
<dbReference type="InterPro" id="IPR010047">
    <property type="entry name" value="CODH"/>
</dbReference>
<dbReference type="Proteomes" id="UP000189933">
    <property type="component" value="Unassembled WGS sequence"/>
</dbReference>
<comment type="cofactor">
    <cofactor evidence="1">
        <name>[4Fe-4S] cluster</name>
        <dbReference type="ChEBI" id="CHEBI:49883"/>
    </cofactor>
</comment>
<evidence type="ECO:0000256" key="8">
    <source>
        <dbReference type="ARBA" id="ARBA00048733"/>
    </source>
</evidence>
<dbReference type="InterPro" id="IPR011254">
    <property type="entry name" value="Prismane-like_sf"/>
</dbReference>
<evidence type="ECO:0000256" key="7">
    <source>
        <dbReference type="ARBA" id="ARBA00023014"/>
    </source>
</evidence>
<dbReference type="InterPro" id="IPR016099">
    <property type="entry name" value="Prismane-like_a/b-sand"/>
</dbReference>
<dbReference type="RefSeq" id="WP_078665961.1">
    <property type="nucleotide sequence ID" value="NZ_FUXM01000025.1"/>
</dbReference>
<reference evidence="12" key="1">
    <citation type="submission" date="2017-02" db="EMBL/GenBank/DDBJ databases">
        <authorList>
            <person name="Varghese N."/>
            <person name="Submissions S."/>
        </authorList>
    </citation>
    <scope>NUCLEOTIDE SEQUENCE [LARGE SCALE GENOMIC DNA]</scope>
    <source>
        <strain evidence="12">DSM 16521</strain>
    </source>
</reference>
<feature type="binding site" evidence="10">
    <location>
        <position position="450"/>
    </location>
    <ligand>
        <name>[Ni-4Fe-4S] cluster</name>
        <dbReference type="ChEBI" id="CHEBI:47739"/>
    </ligand>
</feature>
<feature type="binding site" evidence="10">
    <location>
        <position position="52"/>
    </location>
    <ligand>
        <name>[4Fe-4S] cluster</name>
        <dbReference type="ChEBI" id="CHEBI:49883"/>
        <label>2</label>
    </ligand>
</feature>
<keyword evidence="12" id="KW-1185">Reference proteome</keyword>
<dbReference type="Pfam" id="PF03063">
    <property type="entry name" value="Prismane"/>
    <property type="match status" value="1"/>
</dbReference>
<evidence type="ECO:0000256" key="5">
    <source>
        <dbReference type="ARBA" id="ARBA00023002"/>
    </source>
</evidence>
<evidence type="ECO:0000256" key="2">
    <source>
        <dbReference type="ARBA" id="ARBA00022485"/>
    </source>
</evidence>
<dbReference type="SUPFAM" id="SSF56821">
    <property type="entry name" value="Prismane protein-like"/>
    <property type="match status" value="1"/>
</dbReference>
<evidence type="ECO:0000256" key="3">
    <source>
        <dbReference type="ARBA" id="ARBA00022596"/>
    </source>
</evidence>
<dbReference type="OrthoDB" id="5478720at2"/>
<dbReference type="EC" id="1.2.7.4" evidence="9"/>
<dbReference type="PIRSF" id="PIRSF005023">
    <property type="entry name" value="CODH"/>
    <property type="match status" value="1"/>
</dbReference>
<dbReference type="AlphaFoldDB" id="A0A1T4R4Y0"/>
<name>A0A1T4R4Y0_9FIRM</name>
<dbReference type="GO" id="GO:0042542">
    <property type="term" value="P:response to hydrogen peroxide"/>
    <property type="evidence" value="ECO:0007669"/>
    <property type="project" value="TreeGrafter"/>
</dbReference>
<keyword evidence="6 9" id="KW-0408">Iron</keyword>
<feature type="binding site" evidence="10">
    <location>
        <position position="299"/>
    </location>
    <ligand>
        <name>[Ni-4Fe-4S] cluster</name>
        <dbReference type="ChEBI" id="CHEBI:47739"/>
    </ligand>
</feature>
<protein>
    <recommendedName>
        <fullName evidence="9">Carbon monoxide dehydrogenase</fullName>
        <ecNumber evidence="9">1.2.7.4</ecNumber>
    </recommendedName>
</protein>
<keyword evidence="2 9" id="KW-0004">4Fe-4S</keyword>
<keyword evidence="3 10" id="KW-0533">Nickel</keyword>
<feature type="binding site" evidence="10">
    <location>
        <position position="55"/>
    </location>
    <ligand>
        <name>[4Fe-4S] cluster</name>
        <dbReference type="ChEBI" id="CHEBI:49883"/>
        <label>2</label>
    </ligand>
</feature>
<sequence length="649" mass="69909">MSKTVHNVEELSLDTGVQEMLLKAREDGVETAFDRSEAMGARCKFGLLGVCCKRCLEGPCRIVPGGKGPQAGVCGATADAIVARNFLTLVTEGAAPHIEHAREVALTLLETAEGKAPYSISNPDKLLDIAARLGLTVDGREIKEVAREVALKALENFQQQFGVLPWLKIKAQPKTVERWQSLNVLPVNAHLEVTNAVNRQAMGCDADPVNLLLGAIRVALTDGYAGLHLSTDLQDVLFGVPAVVKSEYRLGVIKEDMVNISVHGHIPMLSEKIVEWAEKLENEARAVGAKGINIFGVCCTGNEILMRRGVPVATNFSSQEMPIVTGAVEAMVVDIQCIMPSLPRVAKCYHTEIITTLPSVKIPGATHVEFTPENADEAAQTIIRKAIANFTKRDPAKIKIPQDKVEAYAGFSTEQILEALKKVNQEDPLQPLVENIKSGNILGVVALVGCTNPRIKQDWANVEVAKELLKHNVLIVATGCSAHSLAKFSLMSPRGLEYCGEGLQQVLKVIGKANGLETLPPVLHMGSCVDNSRVDDLVMTLANYLGVEARDLPVAGSSPEVQSPKALAIGSYFLAQGIDVHVGIQPPIAGSELVSNILMGDKDRHALTMDGLFGGKLIYEEDPIKAAHLILERIIQKRKALGLPCPDIT</sequence>
<dbReference type="GO" id="GO:0004601">
    <property type="term" value="F:peroxidase activity"/>
    <property type="evidence" value="ECO:0007669"/>
    <property type="project" value="TreeGrafter"/>
</dbReference>
<evidence type="ECO:0000256" key="9">
    <source>
        <dbReference type="PIRNR" id="PIRNR005023"/>
    </source>
</evidence>
<evidence type="ECO:0000256" key="4">
    <source>
        <dbReference type="ARBA" id="ARBA00022723"/>
    </source>
</evidence>
<dbReference type="NCBIfam" id="TIGR01702">
    <property type="entry name" value="CO_DH_cata"/>
    <property type="match status" value="1"/>
</dbReference>
<keyword evidence="7 9" id="KW-0411">Iron-sulfur</keyword>
<feature type="binding site" evidence="10">
    <location>
        <position position="265"/>
    </location>
    <ligand>
        <name>[Ni-4Fe-4S] cluster</name>
        <dbReference type="ChEBI" id="CHEBI:47739"/>
    </ligand>
</feature>
<evidence type="ECO:0000313" key="12">
    <source>
        <dbReference type="Proteomes" id="UP000189933"/>
    </source>
</evidence>
<evidence type="ECO:0000256" key="6">
    <source>
        <dbReference type="ARBA" id="ARBA00023004"/>
    </source>
</evidence>
<feature type="binding site" evidence="10">
    <location>
        <position position="480"/>
    </location>
    <ligand>
        <name>[Ni-4Fe-4S] cluster</name>
        <dbReference type="ChEBI" id="CHEBI:47739"/>
    </ligand>
</feature>
<dbReference type="GO" id="GO:0043885">
    <property type="term" value="F:anaerobic carbon-monoxide dehydrogenase activity"/>
    <property type="evidence" value="ECO:0007669"/>
    <property type="project" value="UniProtKB-UniRule"/>
</dbReference>
<evidence type="ECO:0000256" key="10">
    <source>
        <dbReference type="PIRSR" id="PIRSR005023-1"/>
    </source>
</evidence>
<evidence type="ECO:0000256" key="1">
    <source>
        <dbReference type="ARBA" id="ARBA00001966"/>
    </source>
</evidence>
<gene>
    <name evidence="11" type="ORF">SAMN02745885_01927</name>
</gene>
<comment type="catalytic activity">
    <reaction evidence="8 9">
        <text>CO + 2 oxidized [2Fe-2S]-[ferredoxin] + H2O = 2 reduced [2Fe-2S]-[ferredoxin] + CO2 + 2 H(+)</text>
        <dbReference type="Rhea" id="RHEA:21040"/>
        <dbReference type="Rhea" id="RHEA-COMP:10000"/>
        <dbReference type="Rhea" id="RHEA-COMP:10001"/>
        <dbReference type="ChEBI" id="CHEBI:15377"/>
        <dbReference type="ChEBI" id="CHEBI:15378"/>
        <dbReference type="ChEBI" id="CHEBI:16526"/>
        <dbReference type="ChEBI" id="CHEBI:17245"/>
        <dbReference type="ChEBI" id="CHEBI:33737"/>
        <dbReference type="ChEBI" id="CHEBI:33738"/>
        <dbReference type="EC" id="1.2.7.4"/>
    </reaction>
</comment>
<feature type="binding site" evidence="10">
    <location>
        <position position="528"/>
    </location>
    <ligand>
        <name>[Ni-4Fe-4S] cluster</name>
        <dbReference type="ChEBI" id="CHEBI:47739"/>
    </ligand>
</feature>